<dbReference type="InterPro" id="IPR017932">
    <property type="entry name" value="GATase_2_dom"/>
</dbReference>
<reference evidence="5 6" key="1">
    <citation type="journal article" date="2021" name="Genome Biol.">
        <title>AFLAP: assembly-free linkage analysis pipeline using k-mers from genome sequencing data.</title>
        <authorList>
            <person name="Fletcher K."/>
            <person name="Zhang L."/>
            <person name="Gil J."/>
            <person name="Han R."/>
            <person name="Cavanaugh K."/>
            <person name="Michelmore R."/>
        </authorList>
    </citation>
    <scope>NUCLEOTIDE SEQUENCE [LARGE SCALE GENOMIC DNA]</scope>
    <source>
        <strain evidence="5 6">SF5</strain>
    </source>
</reference>
<evidence type="ECO:0000313" key="6">
    <source>
        <dbReference type="Proteomes" id="UP000294530"/>
    </source>
</evidence>
<dbReference type="KEGG" id="blac:94351806"/>
<evidence type="ECO:0000256" key="1">
    <source>
        <dbReference type="ARBA" id="ARBA00022605"/>
    </source>
</evidence>
<dbReference type="GO" id="GO:0004066">
    <property type="term" value="F:asparagine synthase (glutamine-hydrolyzing) activity"/>
    <property type="evidence" value="ECO:0007669"/>
    <property type="project" value="InterPro"/>
</dbReference>
<dbReference type="OrthoDB" id="10252281at2759"/>
<evidence type="ECO:0000256" key="3">
    <source>
        <dbReference type="ARBA" id="ARBA00022962"/>
    </source>
</evidence>
<dbReference type="EMBL" id="SHOA02000005">
    <property type="protein sequence ID" value="TDH74030.1"/>
    <property type="molecule type" value="Genomic_DNA"/>
</dbReference>
<dbReference type="PANTHER" id="PTHR45937">
    <property type="entry name" value="ASPARAGINE SYNTHETASE DOMAIN-CONTAINING PROTEIN 1"/>
    <property type="match status" value="1"/>
</dbReference>
<dbReference type="InterPro" id="IPR001962">
    <property type="entry name" value="Asn_synthase"/>
</dbReference>
<dbReference type="Proteomes" id="UP000294530">
    <property type="component" value="Unassembled WGS sequence"/>
</dbReference>
<protein>
    <recommendedName>
        <fullName evidence="4">Glutamine amidotransferase type-2 domain-containing protein</fullName>
    </recommendedName>
</protein>
<evidence type="ECO:0000259" key="4">
    <source>
        <dbReference type="PROSITE" id="PS51278"/>
    </source>
</evidence>
<dbReference type="GeneID" id="94351806"/>
<feature type="domain" description="Glutamine amidotransferase type-2" evidence="4">
    <location>
        <begin position="2"/>
        <end position="262"/>
    </location>
</feature>
<accession>A0A976ILL5</accession>
<dbReference type="SUPFAM" id="SSF56235">
    <property type="entry name" value="N-terminal nucleophile aminohydrolases (Ntn hydrolases)"/>
    <property type="match status" value="1"/>
</dbReference>
<dbReference type="InterPro" id="IPR051857">
    <property type="entry name" value="Asn_synthetase_domain"/>
</dbReference>
<dbReference type="InterPro" id="IPR014729">
    <property type="entry name" value="Rossmann-like_a/b/a_fold"/>
</dbReference>
<keyword evidence="6" id="KW-1185">Reference proteome</keyword>
<dbReference type="Gene3D" id="3.40.50.620">
    <property type="entry name" value="HUPs"/>
    <property type="match status" value="2"/>
</dbReference>
<evidence type="ECO:0000313" key="5">
    <source>
        <dbReference type="EMBL" id="TDH74030.1"/>
    </source>
</evidence>
<dbReference type="Gene3D" id="3.60.20.10">
    <property type="entry name" value="Glutamine Phosphoribosylpyrophosphate, subunit 1, domain 1"/>
    <property type="match status" value="1"/>
</dbReference>
<dbReference type="InterPro" id="IPR029055">
    <property type="entry name" value="Ntn_hydrolases_N"/>
</dbReference>
<evidence type="ECO:0000256" key="2">
    <source>
        <dbReference type="ARBA" id="ARBA00022888"/>
    </source>
</evidence>
<dbReference type="AlphaFoldDB" id="A0A976ILL5"/>
<keyword evidence="2" id="KW-0061">Asparagine biosynthesis</keyword>
<dbReference type="RefSeq" id="XP_067823528.1">
    <property type="nucleotide sequence ID" value="XM_067966135.1"/>
</dbReference>
<dbReference type="GO" id="GO:0006529">
    <property type="term" value="P:asparagine biosynthetic process"/>
    <property type="evidence" value="ECO:0007669"/>
    <property type="project" value="UniProtKB-KW"/>
</dbReference>
<keyword evidence="1" id="KW-0028">Amino-acid biosynthesis</keyword>
<dbReference type="PROSITE" id="PS51278">
    <property type="entry name" value="GATASE_TYPE_2"/>
    <property type="match status" value="1"/>
</dbReference>
<gene>
    <name evidence="5" type="ORF">CCR75_008080</name>
</gene>
<name>A0A976ILL5_BRELC</name>
<sequence>MCGLGIVVTAHSNETPFLQSAVSSPCSSSETSFPCSPTPASEFDLELQRRLCQRGPDQYQKVIRHIFTRPNRQGTRRGYSIAMHSAVLHLRGEKVIPQPLIDLDDNILCWNGEVFGVNGPEMDDPRILWQDSDTVLVSKKLQNAGKKLTELNTHRVSERDPVVDVLQSLHGPFAVAWLHEKSKRLYFGHDRYGRRSLVYQACNDKSESVHLLAKLAGTTRTALLGSDLTSFVLSNVAINLSRRDQTQYQEVPASGIYVLDMQTMEQNLPYRLEFYPYVPLVPKIPGKIRLVSETLVDSYGVTFSFPFGAQSAEVNDKEDATALLISARELFLTLSNAVGVRVRTIPLQNSAHGISPVARVAVLFSGGLDSVVLAALCHFHACVNEPIDLLTVCFDGKSGFASPDRQAAKTAHAELCRLFPQRQWNLVKINVPQTELTSVQGEILTLMAPCDTHMDFNIGAAFYFLSRGRGELQTSADNSLPTTQGEWNNNLDTEPAHLRLLTTKVAALGLFDLHSLPPDSLMCPVNHCGRKRKLGCVLGVCKSCCVKLHRVVSKLFSSDDNRMNHHVDHREAQQCRNQINAMGLRCDSHLKELIKLLTLEQPDIWCRVHQTRQIPTIQQTSPLEPNSKSGLMYESKARVVLVGIGADEQLAGYGRHRKTLINRGEAALRAELQMDLDRIWIRNLGRDDRCIAVHGREARFPYLDDHVVSAIASFPVSSLCHADLPRGVGEKRALRLVAEALGLSSCVRLAKRAIQFGTRIAKVSSNGSNRQILGTMKFRPECRNT</sequence>
<dbReference type="PANTHER" id="PTHR45937:SF1">
    <property type="entry name" value="ASPARAGINE SYNTHETASE DOMAIN-CONTAINING PROTEIN 1"/>
    <property type="match status" value="1"/>
</dbReference>
<dbReference type="CDD" id="cd01991">
    <property type="entry name" value="Asn_synthase_B_C"/>
    <property type="match status" value="1"/>
</dbReference>
<dbReference type="Pfam" id="PF00733">
    <property type="entry name" value="Asn_synthase"/>
    <property type="match status" value="1"/>
</dbReference>
<organism evidence="5 6">
    <name type="scientific">Bremia lactucae</name>
    <name type="common">Lettuce downy mildew</name>
    <dbReference type="NCBI Taxonomy" id="4779"/>
    <lineage>
        <taxon>Eukaryota</taxon>
        <taxon>Sar</taxon>
        <taxon>Stramenopiles</taxon>
        <taxon>Oomycota</taxon>
        <taxon>Peronosporomycetes</taxon>
        <taxon>Peronosporales</taxon>
        <taxon>Peronosporaceae</taxon>
        <taxon>Bremia</taxon>
    </lineage>
</organism>
<comment type="caution">
    <text evidence="5">The sequence shown here is derived from an EMBL/GenBank/DDBJ whole genome shotgun (WGS) entry which is preliminary data.</text>
</comment>
<keyword evidence="3" id="KW-0315">Glutamine amidotransferase</keyword>
<proteinExistence type="predicted"/>
<dbReference type="SUPFAM" id="SSF52402">
    <property type="entry name" value="Adenine nucleotide alpha hydrolases-like"/>
    <property type="match status" value="2"/>
</dbReference>